<proteinExistence type="predicted"/>
<protein>
    <submittedName>
        <fullName evidence="1">Uncharacterized protein</fullName>
    </submittedName>
</protein>
<keyword evidence="2" id="KW-1185">Reference proteome</keyword>
<evidence type="ECO:0000313" key="2">
    <source>
        <dbReference type="Proteomes" id="UP000009134"/>
    </source>
</evidence>
<reference evidence="2" key="1">
    <citation type="submission" date="2006-01" db="EMBL/GenBank/DDBJ databases">
        <title>Complete sequence of Novosphingobium aromaticivorans DSM 12444.</title>
        <authorList>
            <consortium name="US DOE Joint Genome Institute"/>
            <person name="Copeland A."/>
            <person name="Lucas S."/>
            <person name="Lapidus A."/>
            <person name="Barry K."/>
            <person name="Detter J.C."/>
            <person name="Glavina T."/>
            <person name="Hammon N."/>
            <person name="Israni S."/>
            <person name="Pitluck S."/>
            <person name="Chain P."/>
            <person name="Malfatti S."/>
            <person name="Shin M."/>
            <person name="Vergez L."/>
            <person name="Schmutz J."/>
            <person name="Larimer F."/>
            <person name="Land M."/>
            <person name="Kyrpides N."/>
            <person name="Ivanova N."/>
            <person name="Fredrickson J."/>
            <person name="Balkwill D."/>
            <person name="Romine M.F."/>
            <person name="Richardson P."/>
        </authorList>
    </citation>
    <scope>NUCLEOTIDE SEQUENCE [LARGE SCALE GENOMIC DNA]</scope>
    <source>
        <strain evidence="2">ATCC 700278 / DSM 12444 / CCUG 56034 / CIP 105152 / NBRC 16084 / F199</strain>
    </source>
</reference>
<dbReference type="KEGG" id="nar:Saro_2737"/>
<dbReference type="Proteomes" id="UP000009134">
    <property type="component" value="Chromosome"/>
</dbReference>
<gene>
    <name evidence="1" type="ordered locus">Saro_2737</name>
</gene>
<accession>Q2G4Q0</accession>
<dbReference type="EMBL" id="CP000248">
    <property type="protein sequence ID" value="ABD27173.1"/>
    <property type="molecule type" value="Genomic_DNA"/>
</dbReference>
<dbReference type="RefSeq" id="WP_011446379.1">
    <property type="nucleotide sequence ID" value="NC_007794.1"/>
</dbReference>
<sequence>MPSYRESFVFYIDTPDPAVFWSGVGPLLLAADAVVPSPIIIMGAGQLVDIPALEQLINGKAQRLEVTLSGVSEETVALAAEEAPTIPGAPVYIGRIEFDENWQVVAIEWEWTGQGIGLSVSSQDSSGLRVRSLVLTIGAGDTSRRRSAFAYFTDADQRYDFPDDAVFSNVGGISQGTTRRWGPN</sequence>
<organism evidence="1 2">
    <name type="scientific">Novosphingobium aromaticivorans (strain ATCC 700278 / DSM 12444 / CCUG 56034 / CIP 105152 / NBRC 16084 / F199)</name>
    <dbReference type="NCBI Taxonomy" id="279238"/>
    <lineage>
        <taxon>Bacteria</taxon>
        <taxon>Pseudomonadati</taxon>
        <taxon>Pseudomonadota</taxon>
        <taxon>Alphaproteobacteria</taxon>
        <taxon>Sphingomonadales</taxon>
        <taxon>Sphingomonadaceae</taxon>
        <taxon>Novosphingobium</taxon>
    </lineage>
</organism>
<evidence type="ECO:0000313" key="1">
    <source>
        <dbReference type="EMBL" id="ABD27173.1"/>
    </source>
</evidence>
<dbReference type="AlphaFoldDB" id="Q2G4Q0"/>
<name>Q2G4Q0_NOVAD</name>
<dbReference type="STRING" id="279238.Saro_2737"/>
<dbReference type="HOGENOM" id="CLU_117515_0_0_5"/>
<dbReference type="eggNOG" id="ENOG503381N">
    <property type="taxonomic scope" value="Bacteria"/>
</dbReference>